<evidence type="ECO:0000256" key="1">
    <source>
        <dbReference type="ARBA" id="ARBA00004141"/>
    </source>
</evidence>
<evidence type="ECO:0000256" key="6">
    <source>
        <dbReference type="ARBA" id="ARBA00022857"/>
    </source>
</evidence>
<dbReference type="EMBL" id="CAKKNE010000006">
    <property type="protein sequence ID" value="CAH0380261.1"/>
    <property type="molecule type" value="Genomic_DNA"/>
</dbReference>
<gene>
    <name evidence="21" type="ORF">PECAL_6P19020</name>
</gene>
<evidence type="ECO:0000256" key="14">
    <source>
        <dbReference type="ARBA" id="ARBA00023221"/>
    </source>
</evidence>
<keyword evidence="9" id="KW-0560">Oxidoreductase</keyword>
<evidence type="ECO:0000256" key="15">
    <source>
        <dbReference type="ARBA" id="ARBA00030165"/>
    </source>
</evidence>
<accession>A0A8J2T2D9</accession>
<keyword evidence="6" id="KW-0521">NADP</keyword>
<comment type="subcellular location">
    <subcellularLocation>
        <location evidence="1">Membrane</location>
        <topology evidence="1">Multi-pass membrane protein</topology>
    </subcellularLocation>
</comment>
<evidence type="ECO:0000256" key="13">
    <source>
        <dbReference type="ARBA" id="ARBA00023166"/>
    </source>
</evidence>
<feature type="transmembrane region" description="Helical" evidence="20">
    <location>
        <begin position="136"/>
        <end position="157"/>
    </location>
</feature>
<feature type="transmembrane region" description="Helical" evidence="20">
    <location>
        <begin position="93"/>
        <end position="115"/>
    </location>
</feature>
<keyword evidence="22" id="KW-1185">Reference proteome</keyword>
<dbReference type="Pfam" id="PF01222">
    <property type="entry name" value="ERG4_ERG24"/>
    <property type="match status" value="1"/>
</dbReference>
<dbReference type="Gene3D" id="1.20.120.1630">
    <property type="match status" value="1"/>
</dbReference>
<organism evidence="21 22">
    <name type="scientific">Pelagomonas calceolata</name>
    <dbReference type="NCBI Taxonomy" id="35677"/>
    <lineage>
        <taxon>Eukaryota</taxon>
        <taxon>Sar</taxon>
        <taxon>Stramenopiles</taxon>
        <taxon>Ochrophyta</taxon>
        <taxon>Pelagophyceae</taxon>
        <taxon>Pelagomonadales</taxon>
        <taxon>Pelagomonadaceae</taxon>
        <taxon>Pelagomonas</taxon>
    </lineage>
</organism>
<evidence type="ECO:0000256" key="18">
    <source>
        <dbReference type="ARBA" id="ARBA00069705"/>
    </source>
</evidence>
<keyword evidence="11" id="KW-0443">Lipid metabolism</keyword>
<keyword evidence="8 20" id="KW-1133">Transmembrane helix</keyword>
<proteinExistence type="inferred from homology"/>
<evidence type="ECO:0000256" key="7">
    <source>
        <dbReference type="ARBA" id="ARBA00022955"/>
    </source>
</evidence>
<reference evidence="21" key="1">
    <citation type="submission" date="2021-11" db="EMBL/GenBank/DDBJ databases">
        <authorList>
            <consortium name="Genoscope - CEA"/>
            <person name="William W."/>
        </authorList>
    </citation>
    <scope>NUCLEOTIDE SEQUENCE</scope>
</reference>
<evidence type="ECO:0000256" key="17">
    <source>
        <dbReference type="ARBA" id="ARBA00060577"/>
    </source>
</evidence>
<evidence type="ECO:0000256" key="12">
    <source>
        <dbReference type="ARBA" id="ARBA00023136"/>
    </source>
</evidence>
<sequence>MVATRRQSAGGARAASPARRAKSPARKPAARAKSPARKPRKQQAPIEFEFGGPLGALATTVFLPLVVIALAVACDDDFCVGYNTLSEFRVPSNLVTIKAFGVVLGWLAFQALLYVALPGDRVQGAPLPGSTKRLDYVLNGHAAFWCSIVAVALADHYRWIDISTLYDDFVPLAVASCILSLLLSIALYVASFRPAKPLLAKPGNTGIRIYDFFMGRELNPRISNFDLKYFCELRPGLIGWVCLNLGALAKQREVSTSMLLVNIFQLQYVWDALYFERSILTTMDITTDGFGFMLAFGDLSWVPFTYSLQARYLASYDAQLSTLSLVVITLLHFTGYVVFRGANSQKDSFRRDPQTAIDRGTTYLQTKRGTKLITSGFWGAARKVNYTGDWLMGLSWCLLCGFGSPIPYFYATYFLVLLIHRALRDDHACAEKYGNDWPRYKEKVPCMFVPGVV</sequence>
<feature type="transmembrane region" description="Helical" evidence="20">
    <location>
        <begin position="320"/>
        <end position="339"/>
    </location>
</feature>
<keyword evidence="12 20" id="KW-0472">Membrane</keyword>
<dbReference type="PROSITE" id="PS01018">
    <property type="entry name" value="STEROL_REDUCT_2"/>
    <property type="match status" value="1"/>
</dbReference>
<feature type="transmembrane region" description="Helical" evidence="20">
    <location>
        <begin position="169"/>
        <end position="190"/>
    </location>
</feature>
<protein>
    <recommendedName>
        <fullName evidence="18">Delta(14)-sterol reductase</fullName>
        <ecNumber evidence="3">1.3.1.70</ecNumber>
    </recommendedName>
    <alternativeName>
        <fullName evidence="15">C-14 sterol reductase</fullName>
    </alternativeName>
    <alternativeName>
        <fullName evidence="16">Sterol C14-reductase</fullName>
    </alternativeName>
</protein>
<dbReference type="PANTHER" id="PTHR21257:SF52">
    <property type="entry name" value="DELTA(14)-STEROL REDUCTASE TM7SF2"/>
    <property type="match status" value="1"/>
</dbReference>
<keyword evidence="5 20" id="KW-0812">Transmembrane</keyword>
<dbReference type="PANTHER" id="PTHR21257">
    <property type="entry name" value="DELTA(14)-STEROL REDUCTASE"/>
    <property type="match status" value="1"/>
</dbReference>
<comment type="caution">
    <text evidence="21">The sequence shown here is derived from an EMBL/GenBank/DDBJ whole genome shotgun (WGS) entry which is preliminary data.</text>
</comment>
<keyword evidence="13" id="KW-1207">Sterol metabolism</keyword>
<evidence type="ECO:0000256" key="19">
    <source>
        <dbReference type="SAM" id="MobiDB-lite"/>
    </source>
</evidence>
<dbReference type="GO" id="GO:0005789">
    <property type="term" value="C:endoplasmic reticulum membrane"/>
    <property type="evidence" value="ECO:0007669"/>
    <property type="project" value="TreeGrafter"/>
</dbReference>
<dbReference type="InterPro" id="IPR001171">
    <property type="entry name" value="ERG24_DHCR-like"/>
</dbReference>
<evidence type="ECO:0000256" key="2">
    <source>
        <dbReference type="ARBA" id="ARBA00005402"/>
    </source>
</evidence>
<dbReference type="FunFam" id="1.20.120.1630:FF:000011">
    <property type="entry name" value="Delta(14)-sterol reductase"/>
    <property type="match status" value="1"/>
</dbReference>
<evidence type="ECO:0000256" key="10">
    <source>
        <dbReference type="ARBA" id="ARBA00023011"/>
    </source>
</evidence>
<evidence type="ECO:0000313" key="21">
    <source>
        <dbReference type="EMBL" id="CAH0380261.1"/>
    </source>
</evidence>
<dbReference type="AlphaFoldDB" id="A0A8J2T2D9"/>
<evidence type="ECO:0000256" key="9">
    <source>
        <dbReference type="ARBA" id="ARBA00023002"/>
    </source>
</evidence>
<dbReference type="PROSITE" id="PS01017">
    <property type="entry name" value="STEROL_REDUCT_1"/>
    <property type="match status" value="1"/>
</dbReference>
<keyword evidence="14" id="KW-0753">Steroid metabolism</keyword>
<dbReference type="GO" id="GO:0050613">
    <property type="term" value="F:Delta14-sterol reductase activity"/>
    <property type="evidence" value="ECO:0007669"/>
    <property type="project" value="UniProtKB-EC"/>
</dbReference>
<evidence type="ECO:0000256" key="8">
    <source>
        <dbReference type="ARBA" id="ARBA00022989"/>
    </source>
</evidence>
<feature type="compositionally biased region" description="Basic residues" evidence="19">
    <location>
        <begin position="19"/>
        <end position="41"/>
    </location>
</feature>
<evidence type="ECO:0000256" key="4">
    <source>
        <dbReference type="ARBA" id="ARBA00022516"/>
    </source>
</evidence>
<dbReference type="Proteomes" id="UP000789595">
    <property type="component" value="Unassembled WGS sequence"/>
</dbReference>
<feature type="transmembrane region" description="Helical" evidence="20">
    <location>
        <begin position="50"/>
        <end position="73"/>
    </location>
</feature>
<evidence type="ECO:0000256" key="11">
    <source>
        <dbReference type="ARBA" id="ARBA00023098"/>
    </source>
</evidence>
<comment type="similarity">
    <text evidence="2">Belongs to the ERG4/ERG24 family.</text>
</comment>
<comment type="pathway">
    <text evidence="17">Steroid biosynthesis.</text>
</comment>
<evidence type="ECO:0000256" key="16">
    <source>
        <dbReference type="ARBA" id="ARBA00031227"/>
    </source>
</evidence>
<dbReference type="GO" id="GO:0016126">
    <property type="term" value="P:sterol biosynthetic process"/>
    <property type="evidence" value="ECO:0007669"/>
    <property type="project" value="UniProtKB-KW"/>
</dbReference>
<feature type="transmembrane region" description="Helical" evidence="20">
    <location>
        <begin position="393"/>
        <end position="418"/>
    </location>
</feature>
<dbReference type="InterPro" id="IPR018083">
    <property type="entry name" value="Sterol_reductase_CS"/>
</dbReference>
<name>A0A8J2T2D9_9STRA</name>
<keyword evidence="10" id="KW-0756">Sterol biosynthesis</keyword>
<feature type="compositionally biased region" description="Low complexity" evidence="19">
    <location>
        <begin position="1"/>
        <end position="18"/>
    </location>
</feature>
<dbReference type="EC" id="1.3.1.70" evidence="3"/>
<evidence type="ECO:0000313" key="22">
    <source>
        <dbReference type="Proteomes" id="UP000789595"/>
    </source>
</evidence>
<keyword evidence="7" id="KW-0752">Steroid biosynthesis</keyword>
<keyword evidence="4" id="KW-0444">Lipid biosynthesis</keyword>
<evidence type="ECO:0000256" key="3">
    <source>
        <dbReference type="ARBA" id="ARBA00012413"/>
    </source>
</evidence>
<evidence type="ECO:0000256" key="5">
    <source>
        <dbReference type="ARBA" id="ARBA00022692"/>
    </source>
</evidence>
<evidence type="ECO:0000256" key="20">
    <source>
        <dbReference type="SAM" id="Phobius"/>
    </source>
</evidence>
<dbReference type="OrthoDB" id="5326588at2759"/>
<feature type="region of interest" description="Disordered" evidence="19">
    <location>
        <begin position="1"/>
        <end position="42"/>
    </location>
</feature>